<dbReference type="Gene3D" id="3.30.70.270">
    <property type="match status" value="1"/>
</dbReference>
<dbReference type="SMART" id="SM00267">
    <property type="entry name" value="GGDEF"/>
    <property type="match status" value="1"/>
</dbReference>
<dbReference type="PROSITE" id="PS50883">
    <property type="entry name" value="EAL"/>
    <property type="match status" value="1"/>
</dbReference>
<dbReference type="CDD" id="cd01949">
    <property type="entry name" value="GGDEF"/>
    <property type="match status" value="1"/>
</dbReference>
<dbReference type="CDD" id="cd00130">
    <property type="entry name" value="PAS"/>
    <property type="match status" value="1"/>
</dbReference>
<dbReference type="InterPro" id="IPR052155">
    <property type="entry name" value="Biofilm_reg_signaling"/>
</dbReference>
<dbReference type="SUPFAM" id="SSF141868">
    <property type="entry name" value="EAL domain-like"/>
    <property type="match status" value="1"/>
</dbReference>
<evidence type="ECO:0000259" key="2">
    <source>
        <dbReference type="PROSITE" id="PS50883"/>
    </source>
</evidence>
<dbReference type="Gene3D" id="3.20.20.450">
    <property type="entry name" value="EAL domain"/>
    <property type="match status" value="1"/>
</dbReference>
<dbReference type="InterPro" id="IPR029787">
    <property type="entry name" value="Nucleotide_cyclase"/>
</dbReference>
<dbReference type="NCBIfam" id="TIGR00229">
    <property type="entry name" value="sensory_box"/>
    <property type="match status" value="1"/>
</dbReference>
<dbReference type="CDD" id="cd01948">
    <property type="entry name" value="EAL"/>
    <property type="match status" value="1"/>
</dbReference>
<gene>
    <name evidence="4" type="ORF">SAMN06265360_11911</name>
</gene>
<evidence type="ECO:0000313" key="5">
    <source>
        <dbReference type="Proteomes" id="UP000198348"/>
    </source>
</evidence>
<dbReference type="Pfam" id="PF00990">
    <property type="entry name" value="GGDEF"/>
    <property type="match status" value="1"/>
</dbReference>
<evidence type="ECO:0000313" key="4">
    <source>
        <dbReference type="EMBL" id="SNR77958.1"/>
    </source>
</evidence>
<reference evidence="4 5" key="1">
    <citation type="submission" date="2017-06" db="EMBL/GenBank/DDBJ databases">
        <authorList>
            <person name="Kim H.J."/>
            <person name="Triplett B.A."/>
        </authorList>
    </citation>
    <scope>NUCLEOTIDE SEQUENCE [LARGE SCALE GENOMIC DNA]</scope>
    <source>
        <strain evidence="4 5">DSM 45207</strain>
    </source>
</reference>
<dbReference type="SUPFAM" id="SSF55785">
    <property type="entry name" value="PYP-like sensor domain (PAS domain)"/>
    <property type="match status" value="1"/>
</dbReference>
<dbReference type="NCBIfam" id="TIGR00254">
    <property type="entry name" value="GGDEF"/>
    <property type="match status" value="1"/>
</dbReference>
<feature type="domain" description="GGDEF" evidence="3">
    <location>
        <begin position="208"/>
        <end position="342"/>
    </location>
</feature>
<protein>
    <submittedName>
        <fullName evidence="4">Diguanylate cyclase/phosphodiesterase with PAS/PAC sensor(S)</fullName>
    </submittedName>
</protein>
<name>A0A238Z4R8_9PSEU</name>
<dbReference type="Pfam" id="PF08448">
    <property type="entry name" value="PAS_4"/>
    <property type="match status" value="1"/>
</dbReference>
<organism evidence="4 5">
    <name type="scientific">Haloechinothrix alba</name>
    <dbReference type="NCBI Taxonomy" id="664784"/>
    <lineage>
        <taxon>Bacteria</taxon>
        <taxon>Bacillati</taxon>
        <taxon>Actinomycetota</taxon>
        <taxon>Actinomycetes</taxon>
        <taxon>Pseudonocardiales</taxon>
        <taxon>Pseudonocardiaceae</taxon>
        <taxon>Haloechinothrix</taxon>
    </lineage>
</organism>
<dbReference type="PROSITE" id="PS50887">
    <property type="entry name" value="GGDEF"/>
    <property type="match status" value="1"/>
</dbReference>
<dbReference type="Pfam" id="PF00563">
    <property type="entry name" value="EAL"/>
    <property type="match status" value="1"/>
</dbReference>
<dbReference type="Gene3D" id="3.30.450.20">
    <property type="entry name" value="PAS domain"/>
    <property type="match status" value="1"/>
</dbReference>
<dbReference type="InterPro" id="IPR035919">
    <property type="entry name" value="EAL_sf"/>
</dbReference>
<dbReference type="PROSITE" id="PS50112">
    <property type="entry name" value="PAS"/>
    <property type="match status" value="1"/>
</dbReference>
<sequence>MDDHSEAELTRRWSEALTHTEGVDLERDELERLIGQIITEAREGLRTAHTAAVERFARIYAHAPVGIALTDDSGTIAEANAALATVLGDSPEQLRGQCLPDLVTTGDGAQLLREHLADVQHGGEPRQLHVDFRHSTDEEHRTVVTLTTLPADTTEREYPVVMVQDVNQEHSLGERLLHQNVHDPLTGLPNAGSFENHLEAWLADRSCSRIALVFFDLDGFRVINDGLGSGVGDALLRAVAGKLTDTFDSADTFVARLTGDGFGVLVRGELTANEVIEQVSGALNELSEPIYIGGEAVGVNASAGIVVQDTGEGQARDLKRKGETTLHRAKERGRAQWVLYEPDADAADRDRYRMAASLAGALENGEFELVYQPTVKLDGSGALPVVNAMVQWNHPEWGRLPSDEFLPMADATGMTLPIGRWMLTEALSTHARWRDSIGDGGTVPDLCLRLPTRLAIDHDLVGMVKRDLEHTGVPPQSLRLCAAAETVRDPRGEVLDSLGVLRELGAQLVLEVSSAADLEVIHRHSLPVNYVVLAGSIIEGLGRRTDDEPRSAIRHIDHLLATAAELGLRAGAEGVRTAEQARKLGELGVIAARGPFYLESASAERIETLLTGSTSEVARTGGW</sequence>
<dbReference type="SUPFAM" id="SSF55073">
    <property type="entry name" value="Nucleotide cyclase"/>
    <property type="match status" value="1"/>
</dbReference>
<proteinExistence type="predicted"/>
<dbReference type="InterPro" id="IPR001633">
    <property type="entry name" value="EAL_dom"/>
</dbReference>
<dbReference type="InterPro" id="IPR035965">
    <property type="entry name" value="PAS-like_dom_sf"/>
</dbReference>
<dbReference type="InterPro" id="IPR000014">
    <property type="entry name" value="PAS"/>
</dbReference>
<feature type="domain" description="EAL" evidence="2">
    <location>
        <begin position="351"/>
        <end position="614"/>
    </location>
</feature>
<feature type="domain" description="PAS" evidence="1">
    <location>
        <begin position="52"/>
        <end position="97"/>
    </location>
</feature>
<keyword evidence="5" id="KW-1185">Reference proteome</keyword>
<dbReference type="AlphaFoldDB" id="A0A238Z4R8"/>
<dbReference type="Proteomes" id="UP000198348">
    <property type="component" value="Unassembled WGS sequence"/>
</dbReference>
<dbReference type="SMART" id="SM00052">
    <property type="entry name" value="EAL"/>
    <property type="match status" value="1"/>
</dbReference>
<dbReference type="InterPro" id="IPR043128">
    <property type="entry name" value="Rev_trsase/Diguanyl_cyclase"/>
</dbReference>
<dbReference type="RefSeq" id="WP_245818805.1">
    <property type="nucleotide sequence ID" value="NZ_FZNW01000019.1"/>
</dbReference>
<evidence type="ECO:0000259" key="1">
    <source>
        <dbReference type="PROSITE" id="PS50112"/>
    </source>
</evidence>
<dbReference type="InterPro" id="IPR013656">
    <property type="entry name" value="PAS_4"/>
</dbReference>
<dbReference type="InterPro" id="IPR000160">
    <property type="entry name" value="GGDEF_dom"/>
</dbReference>
<evidence type="ECO:0000259" key="3">
    <source>
        <dbReference type="PROSITE" id="PS50887"/>
    </source>
</evidence>
<dbReference type="PANTHER" id="PTHR44757:SF2">
    <property type="entry name" value="BIOFILM ARCHITECTURE MAINTENANCE PROTEIN MBAA"/>
    <property type="match status" value="1"/>
</dbReference>
<dbReference type="EMBL" id="FZNW01000019">
    <property type="protein sequence ID" value="SNR77958.1"/>
    <property type="molecule type" value="Genomic_DNA"/>
</dbReference>
<dbReference type="SMART" id="SM00091">
    <property type="entry name" value="PAS"/>
    <property type="match status" value="1"/>
</dbReference>
<dbReference type="PANTHER" id="PTHR44757">
    <property type="entry name" value="DIGUANYLATE CYCLASE DGCP"/>
    <property type="match status" value="1"/>
</dbReference>
<accession>A0A238Z4R8</accession>